<evidence type="ECO:0000256" key="1">
    <source>
        <dbReference type="SAM" id="Coils"/>
    </source>
</evidence>
<dbReference type="EMBL" id="FN649758">
    <property type="protein sequence ID" value="CBJ26609.1"/>
    <property type="molecule type" value="Genomic_DNA"/>
</dbReference>
<evidence type="ECO:0000313" key="3">
    <source>
        <dbReference type="EMBL" id="CBJ26609.1"/>
    </source>
</evidence>
<feature type="coiled-coil region" evidence="1">
    <location>
        <begin position="75"/>
        <end position="144"/>
    </location>
</feature>
<dbReference type="Proteomes" id="UP000002630">
    <property type="component" value="Linkage Group LG33"/>
</dbReference>
<sequence>MAEMYTARATSVLSPFGGGHCDSHAEPIPVQASKIELQPTIMVDRDLRRADLDAAPSVTEAAHLQERCVDMATELFELKTRFDEQEKELKWAKREAESRERDFKEVHRVCEEERRSSKSFMRRVKTLEEENSKLAADNADLRLDRERLLGVVRRYKDAGRKESVAAHRDRLRKRHMSEKEVNRCDLASAKLGLKAMGQENKRLLSKAKGQASRIRELENGTEVLAKKLSELEHELECAINQKDAVQQESDKALAQEQRAKSDMEHEALLRLQAVEQASSASRAEEEAKAAKTAAEAVIETLRVKLESTVKKLEAKDSARARHQGSVVRYQKMIDSQAMALQAAREQLLGEKVRRQESERQARLRHIAAIDSKSRAAAGAGATSTRRPASSPTARRPASRAFPASSGQGATRGTWAGRR</sequence>
<name>D7FYW7_ECTSI</name>
<protein>
    <submittedName>
        <fullName evidence="3">Uncharacterized protein</fullName>
    </submittedName>
</protein>
<dbReference type="EMBL" id="FN648542">
    <property type="protein sequence ID" value="CBJ26609.1"/>
    <property type="molecule type" value="Genomic_DNA"/>
</dbReference>
<dbReference type="InParanoid" id="D7FYW7"/>
<keyword evidence="4" id="KW-1185">Reference proteome</keyword>
<organism evidence="3 4">
    <name type="scientific">Ectocarpus siliculosus</name>
    <name type="common">Brown alga</name>
    <name type="synonym">Conferva siliculosa</name>
    <dbReference type="NCBI Taxonomy" id="2880"/>
    <lineage>
        <taxon>Eukaryota</taxon>
        <taxon>Sar</taxon>
        <taxon>Stramenopiles</taxon>
        <taxon>Ochrophyta</taxon>
        <taxon>PX clade</taxon>
        <taxon>Phaeophyceae</taxon>
        <taxon>Ectocarpales</taxon>
        <taxon>Ectocarpaceae</taxon>
        <taxon>Ectocarpus</taxon>
    </lineage>
</organism>
<feature type="compositionally biased region" description="Low complexity" evidence="2">
    <location>
        <begin position="374"/>
        <end position="405"/>
    </location>
</feature>
<feature type="region of interest" description="Disordered" evidence="2">
    <location>
        <begin position="368"/>
        <end position="418"/>
    </location>
</feature>
<gene>
    <name evidence="3" type="ORF">Esi_0035_0120</name>
</gene>
<evidence type="ECO:0000256" key="2">
    <source>
        <dbReference type="SAM" id="MobiDB-lite"/>
    </source>
</evidence>
<proteinExistence type="predicted"/>
<accession>D7FYW7</accession>
<keyword evidence="1" id="KW-0175">Coiled coil</keyword>
<dbReference type="AlphaFoldDB" id="D7FYW7"/>
<evidence type="ECO:0000313" key="4">
    <source>
        <dbReference type="Proteomes" id="UP000002630"/>
    </source>
</evidence>
<reference evidence="3 4" key="1">
    <citation type="journal article" date="2010" name="Nature">
        <title>The Ectocarpus genome and the independent evolution of multicellularity in brown algae.</title>
        <authorList>
            <person name="Cock J.M."/>
            <person name="Sterck L."/>
            <person name="Rouze P."/>
            <person name="Scornet D."/>
            <person name="Allen A.E."/>
            <person name="Amoutzias G."/>
            <person name="Anthouard V."/>
            <person name="Artiguenave F."/>
            <person name="Aury J.M."/>
            <person name="Badger J.H."/>
            <person name="Beszteri B."/>
            <person name="Billiau K."/>
            <person name="Bonnet E."/>
            <person name="Bothwell J.H."/>
            <person name="Bowler C."/>
            <person name="Boyen C."/>
            <person name="Brownlee C."/>
            <person name="Carrano C.J."/>
            <person name="Charrier B."/>
            <person name="Cho G.Y."/>
            <person name="Coelho S.M."/>
            <person name="Collen J."/>
            <person name="Corre E."/>
            <person name="Da Silva C."/>
            <person name="Delage L."/>
            <person name="Delaroque N."/>
            <person name="Dittami S.M."/>
            <person name="Doulbeau S."/>
            <person name="Elias M."/>
            <person name="Farnham G."/>
            <person name="Gachon C.M."/>
            <person name="Gschloessl B."/>
            <person name="Heesch S."/>
            <person name="Jabbari K."/>
            <person name="Jubin C."/>
            <person name="Kawai H."/>
            <person name="Kimura K."/>
            <person name="Kloareg B."/>
            <person name="Kupper F.C."/>
            <person name="Lang D."/>
            <person name="Le Bail A."/>
            <person name="Leblanc C."/>
            <person name="Lerouge P."/>
            <person name="Lohr M."/>
            <person name="Lopez P.J."/>
            <person name="Martens C."/>
            <person name="Maumus F."/>
            <person name="Michel G."/>
            <person name="Miranda-Saavedra D."/>
            <person name="Morales J."/>
            <person name="Moreau H."/>
            <person name="Motomura T."/>
            <person name="Nagasato C."/>
            <person name="Napoli C.A."/>
            <person name="Nelson D.R."/>
            <person name="Nyvall-Collen P."/>
            <person name="Peters A.F."/>
            <person name="Pommier C."/>
            <person name="Potin P."/>
            <person name="Poulain J."/>
            <person name="Quesneville H."/>
            <person name="Read B."/>
            <person name="Rensing S.A."/>
            <person name="Ritter A."/>
            <person name="Rousvoal S."/>
            <person name="Samanta M."/>
            <person name="Samson G."/>
            <person name="Schroeder D.C."/>
            <person name="Segurens B."/>
            <person name="Strittmatter M."/>
            <person name="Tonon T."/>
            <person name="Tregear J.W."/>
            <person name="Valentin K."/>
            <person name="von Dassow P."/>
            <person name="Yamagishi T."/>
            <person name="Van de Peer Y."/>
            <person name="Wincker P."/>
        </authorList>
    </citation>
    <scope>NUCLEOTIDE SEQUENCE [LARGE SCALE GENOMIC DNA]</scope>
    <source>
        <strain evidence="4">Ec32 / CCAP1310/4</strain>
    </source>
</reference>
<feature type="coiled-coil region" evidence="1">
    <location>
        <begin position="214"/>
        <end position="255"/>
    </location>
</feature>